<organism evidence="2 3">
    <name type="scientific">Bugula neritina</name>
    <name type="common">Brown bryozoan</name>
    <name type="synonym">Sertularia neritina</name>
    <dbReference type="NCBI Taxonomy" id="10212"/>
    <lineage>
        <taxon>Eukaryota</taxon>
        <taxon>Metazoa</taxon>
        <taxon>Spiralia</taxon>
        <taxon>Lophotrochozoa</taxon>
        <taxon>Bryozoa</taxon>
        <taxon>Gymnolaemata</taxon>
        <taxon>Cheilostomatida</taxon>
        <taxon>Flustrina</taxon>
        <taxon>Buguloidea</taxon>
        <taxon>Bugulidae</taxon>
        <taxon>Bugula</taxon>
    </lineage>
</organism>
<dbReference type="OrthoDB" id="1735926at2759"/>
<comment type="caution">
    <text evidence="2">The sequence shown here is derived from an EMBL/GenBank/DDBJ whole genome shotgun (WGS) entry which is preliminary data.</text>
</comment>
<evidence type="ECO:0000313" key="3">
    <source>
        <dbReference type="Proteomes" id="UP000593567"/>
    </source>
</evidence>
<keyword evidence="3" id="KW-1185">Reference proteome</keyword>
<keyword evidence="1" id="KW-0472">Membrane</keyword>
<proteinExistence type="predicted"/>
<keyword evidence="1" id="KW-0812">Transmembrane</keyword>
<dbReference type="EMBL" id="VXIV02000772">
    <property type="protein sequence ID" value="KAF6036141.1"/>
    <property type="molecule type" value="Genomic_DNA"/>
</dbReference>
<keyword evidence="1" id="KW-1133">Transmembrane helix</keyword>
<name>A0A7J7KE66_BUGNE</name>
<dbReference type="Proteomes" id="UP000593567">
    <property type="component" value="Unassembled WGS sequence"/>
</dbReference>
<dbReference type="AlphaFoldDB" id="A0A7J7KE66"/>
<evidence type="ECO:0000313" key="2">
    <source>
        <dbReference type="EMBL" id="KAF6036141.1"/>
    </source>
</evidence>
<protein>
    <submittedName>
        <fullName evidence="2">Uncharacterized protein</fullName>
    </submittedName>
</protein>
<accession>A0A7J7KE66</accession>
<sequence>MTCILKSWLSLQLSAPHPLRREAGLSILWEKEKPLPIAHMFSAAIPALVGAILIFWKSYHWNDCQQERTQAL</sequence>
<gene>
    <name evidence="2" type="ORF">EB796_005546</name>
</gene>
<evidence type="ECO:0000256" key="1">
    <source>
        <dbReference type="SAM" id="Phobius"/>
    </source>
</evidence>
<feature type="transmembrane region" description="Helical" evidence="1">
    <location>
        <begin position="37"/>
        <end position="56"/>
    </location>
</feature>
<reference evidence="2" key="1">
    <citation type="submission" date="2020-06" db="EMBL/GenBank/DDBJ databases">
        <title>Draft genome of Bugula neritina, a colonial animal packing powerful symbionts and potential medicines.</title>
        <authorList>
            <person name="Rayko M."/>
        </authorList>
    </citation>
    <scope>NUCLEOTIDE SEQUENCE [LARGE SCALE GENOMIC DNA]</scope>
    <source>
        <strain evidence="2">Kwan_BN1</strain>
    </source>
</reference>